<dbReference type="Pfam" id="PF00834">
    <property type="entry name" value="Ribul_P_3_epim"/>
    <property type="match status" value="1"/>
</dbReference>
<dbReference type="Gene3D" id="3.20.20.70">
    <property type="entry name" value="Aldolase class I"/>
    <property type="match status" value="1"/>
</dbReference>
<protein>
    <submittedName>
        <fullName evidence="3">Ribulose-5-phosphate 3-epimerase</fullName>
    </submittedName>
</protein>
<keyword evidence="4" id="KW-1185">Reference proteome</keyword>
<keyword evidence="2" id="KW-0413">Isomerase</keyword>
<dbReference type="Proteomes" id="UP000192408">
    <property type="component" value="Unassembled WGS sequence"/>
</dbReference>
<organism evidence="3 4">
    <name type="scientific">Pasteurella testudinis DSM 23072</name>
    <dbReference type="NCBI Taxonomy" id="1122938"/>
    <lineage>
        <taxon>Bacteria</taxon>
        <taxon>Pseudomonadati</taxon>
        <taxon>Pseudomonadota</taxon>
        <taxon>Gammaproteobacteria</taxon>
        <taxon>Pasteurellales</taxon>
        <taxon>Pasteurellaceae</taxon>
        <taxon>Pasteurella</taxon>
    </lineage>
</organism>
<evidence type="ECO:0000313" key="3">
    <source>
        <dbReference type="EMBL" id="SMB78425.1"/>
    </source>
</evidence>
<dbReference type="RefSeq" id="WP_084255282.1">
    <property type="nucleotide sequence ID" value="NZ_FWWV01000001.1"/>
</dbReference>
<dbReference type="InterPro" id="IPR000056">
    <property type="entry name" value="Ribul_P_3_epim-like"/>
</dbReference>
<reference evidence="4" key="1">
    <citation type="submission" date="2017-04" db="EMBL/GenBank/DDBJ databases">
        <authorList>
            <person name="Varghese N."/>
            <person name="Submissions S."/>
        </authorList>
    </citation>
    <scope>NUCLEOTIDE SEQUENCE [LARGE SCALE GENOMIC DNA]</scope>
    <source>
        <strain evidence="4">DSM 23072</strain>
    </source>
</reference>
<evidence type="ECO:0000256" key="1">
    <source>
        <dbReference type="ARBA" id="ARBA00022723"/>
    </source>
</evidence>
<gene>
    <name evidence="3" type="ORF">SAMN05660772_00122</name>
</gene>
<dbReference type="PANTHER" id="PTHR11749">
    <property type="entry name" value="RIBULOSE-5-PHOSPHATE-3-EPIMERASE"/>
    <property type="match status" value="1"/>
</dbReference>
<name>A0A1W1UBF0_9PAST</name>
<dbReference type="GO" id="GO:0005975">
    <property type="term" value="P:carbohydrate metabolic process"/>
    <property type="evidence" value="ECO:0007669"/>
    <property type="project" value="InterPro"/>
</dbReference>
<dbReference type="NCBIfam" id="NF005986">
    <property type="entry name" value="PRK08091.1"/>
    <property type="match status" value="1"/>
</dbReference>
<proteinExistence type="predicted"/>
<evidence type="ECO:0000313" key="4">
    <source>
        <dbReference type="Proteomes" id="UP000192408"/>
    </source>
</evidence>
<dbReference type="GO" id="GO:0046872">
    <property type="term" value="F:metal ion binding"/>
    <property type="evidence" value="ECO:0007669"/>
    <property type="project" value="UniProtKB-KW"/>
</dbReference>
<keyword evidence="1" id="KW-0479">Metal-binding</keyword>
<sequence length="236" mass="26098">MKKMKWQVIQAIKSQYISVGILSSNWLELQQNLSILQNNQLKLLHFDIADGQFSPMFTVGAGAIKQFPDTFYKDVHLMVENQCELAKMCVENGANIVTLQLEAGGDLAATFEWLNTQSAVGERPPVLGGISLCPDTDLSHLEPYLDQVDVIQVLTLDPRNGEKADEFSLLTRIKSIINILGTKRQDKIISVDGAMTLDLATKVQALGVDWVVSGSALFADGNLDNTLKKWHSQLLQ</sequence>
<dbReference type="GO" id="GO:0016857">
    <property type="term" value="F:racemase and epimerase activity, acting on carbohydrates and derivatives"/>
    <property type="evidence" value="ECO:0007669"/>
    <property type="project" value="InterPro"/>
</dbReference>
<dbReference type="AlphaFoldDB" id="A0A1W1UBF0"/>
<accession>A0A1W1UBF0</accession>
<dbReference type="EMBL" id="FWWV01000001">
    <property type="protein sequence ID" value="SMB78425.1"/>
    <property type="molecule type" value="Genomic_DNA"/>
</dbReference>
<dbReference type="InterPro" id="IPR011060">
    <property type="entry name" value="RibuloseP-bd_barrel"/>
</dbReference>
<dbReference type="STRING" id="1122938.SAMN05660772_00122"/>
<dbReference type="SUPFAM" id="SSF51366">
    <property type="entry name" value="Ribulose-phoshate binding barrel"/>
    <property type="match status" value="1"/>
</dbReference>
<dbReference type="InterPro" id="IPR013785">
    <property type="entry name" value="Aldolase_TIM"/>
</dbReference>
<evidence type="ECO:0000256" key="2">
    <source>
        <dbReference type="ARBA" id="ARBA00023235"/>
    </source>
</evidence>